<evidence type="ECO:0000313" key="4">
    <source>
        <dbReference type="EMBL" id="SHJ54459.1"/>
    </source>
</evidence>
<dbReference type="STRING" id="1121302.SAMN02745163_02108"/>
<dbReference type="Gene3D" id="1.10.10.10">
    <property type="entry name" value="Winged helix-like DNA-binding domain superfamily/Winged helix DNA-binding domain"/>
    <property type="match status" value="1"/>
</dbReference>
<dbReference type="PANTHER" id="PTHR40083">
    <property type="entry name" value="UPF0122 PROTEIN CBO2450/CLC_2298"/>
    <property type="match status" value="1"/>
</dbReference>
<dbReference type="PANTHER" id="PTHR40083:SF1">
    <property type="entry name" value="UPF0122 PROTEIN YLXM"/>
    <property type="match status" value="1"/>
</dbReference>
<comment type="function">
    <text evidence="2 3">Might take part in the signal recognition particle (SRP) pathway. This is inferred from the conservation of its genetic proximity to ftsY/ffh. May be a regulatory protein.</text>
</comment>
<evidence type="ECO:0000256" key="3">
    <source>
        <dbReference type="HAMAP-Rule" id="MF_00245"/>
    </source>
</evidence>
<gene>
    <name evidence="4" type="ORF">SAMN02745163_02108</name>
</gene>
<keyword evidence="5" id="KW-1185">Reference proteome</keyword>
<evidence type="ECO:0000256" key="1">
    <source>
        <dbReference type="ARBA" id="ARBA00008720"/>
    </source>
</evidence>
<accession>A0A1M6K699</accession>
<reference evidence="4 5" key="1">
    <citation type="submission" date="2016-11" db="EMBL/GenBank/DDBJ databases">
        <authorList>
            <person name="Jaros S."/>
            <person name="Januszkiewicz K."/>
            <person name="Wedrychowicz H."/>
        </authorList>
    </citation>
    <scope>NUCLEOTIDE SEQUENCE [LARGE SCALE GENOMIC DNA]</scope>
    <source>
        <strain evidence="4 5">DSM 21758</strain>
    </source>
</reference>
<dbReference type="OrthoDB" id="6392at2"/>
<protein>
    <recommendedName>
        <fullName evidence="3">UPF0122 protein SAMN02745163_02108</fullName>
    </recommendedName>
</protein>
<dbReference type="InterPro" id="IPR036388">
    <property type="entry name" value="WH-like_DNA-bd_sf"/>
</dbReference>
<dbReference type="NCBIfam" id="NF045758">
    <property type="entry name" value="YlxM"/>
    <property type="match status" value="1"/>
</dbReference>
<dbReference type="HAMAP" id="MF_00245">
    <property type="entry name" value="UPF0122"/>
    <property type="match status" value="1"/>
</dbReference>
<sequence>MVDRFKVSILLDYYGCLLTAKQLDIMTMYFNEDLSLAEIAEINQTSRQAIHDLTKRCYKQLVSYEEKLKLLQKSNIRKKLKEDLIDKLNVYSIEEEPKVLINETLEEILNA</sequence>
<dbReference type="Pfam" id="PF04297">
    <property type="entry name" value="UPF0122"/>
    <property type="match status" value="1"/>
</dbReference>
<dbReference type="AlphaFoldDB" id="A0A1M6K699"/>
<name>A0A1M6K699_9CLOT</name>
<dbReference type="InterPro" id="IPR054831">
    <property type="entry name" value="UPF0122_fam_protein"/>
</dbReference>
<evidence type="ECO:0000256" key="2">
    <source>
        <dbReference type="ARBA" id="ARBA00024764"/>
    </source>
</evidence>
<evidence type="ECO:0000313" key="5">
    <source>
        <dbReference type="Proteomes" id="UP000184310"/>
    </source>
</evidence>
<comment type="similarity">
    <text evidence="1 3">Belongs to the UPF0122 family.</text>
</comment>
<organism evidence="4 5">
    <name type="scientific">Clostridium cavendishii DSM 21758</name>
    <dbReference type="NCBI Taxonomy" id="1121302"/>
    <lineage>
        <taxon>Bacteria</taxon>
        <taxon>Bacillati</taxon>
        <taxon>Bacillota</taxon>
        <taxon>Clostridia</taxon>
        <taxon>Eubacteriales</taxon>
        <taxon>Clostridiaceae</taxon>
        <taxon>Clostridium</taxon>
    </lineage>
</organism>
<dbReference type="InterPro" id="IPR013324">
    <property type="entry name" value="RNA_pol_sigma_r3/r4-like"/>
</dbReference>
<dbReference type="SUPFAM" id="SSF88659">
    <property type="entry name" value="Sigma3 and sigma4 domains of RNA polymerase sigma factors"/>
    <property type="match status" value="1"/>
</dbReference>
<dbReference type="InterPro" id="IPR007394">
    <property type="entry name" value="UPF0122"/>
</dbReference>
<dbReference type="Proteomes" id="UP000184310">
    <property type="component" value="Unassembled WGS sequence"/>
</dbReference>
<dbReference type="NCBIfam" id="NF001072">
    <property type="entry name" value="PRK00118.2-2"/>
    <property type="match status" value="1"/>
</dbReference>
<proteinExistence type="inferred from homology"/>
<dbReference type="EMBL" id="FQZB01000009">
    <property type="protein sequence ID" value="SHJ54459.1"/>
    <property type="molecule type" value="Genomic_DNA"/>
</dbReference>
<dbReference type="RefSeq" id="WP_072986908.1">
    <property type="nucleotide sequence ID" value="NZ_FQZB01000009.1"/>
</dbReference>